<feature type="compositionally biased region" description="Basic and acidic residues" evidence="7">
    <location>
        <begin position="1111"/>
        <end position="1133"/>
    </location>
</feature>
<dbReference type="PROSITE" id="PS50157">
    <property type="entry name" value="ZINC_FINGER_C2H2_2"/>
    <property type="match status" value="4"/>
</dbReference>
<evidence type="ECO:0000256" key="1">
    <source>
        <dbReference type="ARBA" id="ARBA00022723"/>
    </source>
</evidence>
<dbReference type="PANTHER" id="PTHR24379">
    <property type="entry name" value="KRAB AND ZINC FINGER DOMAIN-CONTAINING"/>
    <property type="match status" value="1"/>
</dbReference>
<evidence type="ECO:0000256" key="7">
    <source>
        <dbReference type="SAM" id="MobiDB-lite"/>
    </source>
</evidence>
<feature type="region of interest" description="Disordered" evidence="7">
    <location>
        <begin position="1108"/>
        <end position="1133"/>
    </location>
</feature>
<feature type="region of interest" description="Disordered" evidence="7">
    <location>
        <begin position="2866"/>
        <end position="2887"/>
    </location>
</feature>
<feature type="compositionally biased region" description="Polar residues" evidence="7">
    <location>
        <begin position="1418"/>
        <end position="1427"/>
    </location>
</feature>
<feature type="compositionally biased region" description="Basic and acidic residues" evidence="7">
    <location>
        <begin position="1172"/>
        <end position="1209"/>
    </location>
</feature>
<dbReference type="SMART" id="SM00355">
    <property type="entry name" value="ZnF_C2H2"/>
    <property type="match status" value="23"/>
</dbReference>
<feature type="region of interest" description="Disordered" evidence="7">
    <location>
        <begin position="503"/>
        <end position="586"/>
    </location>
</feature>
<dbReference type="Gene3D" id="3.30.160.60">
    <property type="entry name" value="Classic Zinc Finger"/>
    <property type="match status" value="3"/>
</dbReference>
<feature type="region of interest" description="Disordered" evidence="7">
    <location>
        <begin position="2098"/>
        <end position="2122"/>
    </location>
</feature>
<feature type="non-terminal residue" evidence="9">
    <location>
        <position position="4503"/>
    </location>
</feature>
<dbReference type="EMBL" id="OV170221">
    <property type="protein sequence ID" value="CAH0713528.1"/>
    <property type="molecule type" value="Genomic_DNA"/>
</dbReference>
<dbReference type="InterPro" id="IPR048385">
    <property type="entry name" value="Med15_central"/>
</dbReference>
<dbReference type="PANTHER" id="PTHR24379:SF121">
    <property type="entry name" value="C2H2-TYPE DOMAIN-CONTAINING PROTEIN"/>
    <property type="match status" value="1"/>
</dbReference>
<dbReference type="InterPro" id="IPR013087">
    <property type="entry name" value="Znf_C2H2_type"/>
</dbReference>
<feature type="domain" description="C2H2-type" evidence="8">
    <location>
        <begin position="3442"/>
        <end position="3470"/>
    </location>
</feature>
<feature type="compositionally biased region" description="Polar residues" evidence="7">
    <location>
        <begin position="569"/>
        <end position="586"/>
    </location>
</feature>
<feature type="compositionally biased region" description="Basic and acidic residues" evidence="7">
    <location>
        <begin position="1220"/>
        <end position="1259"/>
    </location>
</feature>
<gene>
    <name evidence="9" type="ORF">BINO364_LOCUS681</name>
</gene>
<evidence type="ECO:0000256" key="6">
    <source>
        <dbReference type="SAM" id="Coils"/>
    </source>
</evidence>
<feature type="region of interest" description="Disordered" evidence="7">
    <location>
        <begin position="1417"/>
        <end position="1440"/>
    </location>
</feature>
<feature type="compositionally biased region" description="Polar residues" evidence="7">
    <location>
        <begin position="2874"/>
        <end position="2887"/>
    </location>
</feature>
<feature type="region of interest" description="Disordered" evidence="7">
    <location>
        <begin position="1052"/>
        <end position="1096"/>
    </location>
</feature>
<keyword evidence="2" id="KW-0677">Repeat</keyword>
<dbReference type="Pfam" id="PF21538">
    <property type="entry name" value="Med15_M"/>
    <property type="match status" value="1"/>
</dbReference>
<sequence length="4503" mass="512687">MVWMRKTPRPTPAARRPAAILSFILSDATDRRARRRWRCASALLAIAVKMDKDYDHKFEEMKKYIPFLDSMIKRLESTSTTSNPRQAQLNKIRSLRDLLMDKKKRMKMENLLKCEQVLINLYAKVEQRDSLPETKINSADTKQNETDLNLVRKKLQTAVSKLHTENEETLPEIARASATEELCVPGSKEPALFQRRPNMPSASTSTHFSPTRNKESSQTSKRNYTRVLMSPETSQKRWSIEDVPQDKPLFSRRSPKKSPRRLSPTYYKKERRKSKNKSKDIKSKDLNITLNVPEESLNSLNTKDILSRIINCSDSDVDIATLRELRTQILGELKETGAKDDISDIILKSYKKKDKTVKNEEIEEGELSDSESEAIESIYGSLVIVDKDKSSSNSSQKLTDADKPRKIQICLVINSDKIKSTTQENGTILSVDKSDFETFSKHENESTTDKLMDNAEKQIKPSSVANISQPDSQNSKANIEECDKDVITMEKDIESNEIVKKDSQKDLSVNDELPVPKETDLTKEVLKPNFYTPINRSEDVKDKNDLQNEQPLDDKSSSETLSAIKEKQSPVTCSNLDKSNLDVNSKTDNLLPSPKINSEIPLLETTKKVSEIDILQALKKEILSETNSVLPTESITPLLHLPKVTKVVNAHEIGSKKRISIENYKAKTSGPTKPALSDENVFSLGKDDVSKKQSLKLTEKECERFNFLTKMKLDTTSDDEDKSNISLEDIYNNLAPKSPDHEDFADTGIKPPVIIPSDPIETANINNSTEADIDMRKILPILQVHDSKNSIPVSPSHCKENMLKHLVSDKDVNKNDNILIDPRVNRENNSVVPPESPNRYLINSNIRPSTAVNFGNPTFNLNNFHNTNSNSPATSNSNNTLVMGTMVSGNLITGITENICNVAANMTPNRTLNIGCNMTPNTRTFEMTPMRQSFDNDDSLMTKHVYAPLFQVSDPRDTIENQCQQWDNSDKRQLSWEERDMRGNSVQRDVDYRNPRNNSVQRDIKMFEQYPRNDRFMYDNRDFGNRLDCPSTPNTEFSRMDCANTLNPPPTFGRIDCPSTPSPSFGRMDTPMTPLPSFGRSECPSTPSHPFGRPEPFSTSYMRLDFNQSFDKSHDPRLNRNSDYDNYHHYDDNRDRGYYQERIYNSGSYKADNQLNDSEHYRRYQREQSIGRNERNKSYEQRGRNYREPRRDSSVGETYDRDYESDRYNSRHRGSGGRNYDYRHQNPYKKYDDSERRSFQREKSVGRSVGSRERFSRSFTRDHSVGRSFSKQNKTSVQNSFTIDTSVNRTFQSKSNNKNECSSFDARRQRAASVGRTSIGDSTLNREFNEIRNMAYDRGNDTKRIKYKRACSVGREIIKDNKLDFKDIKADLKSFKFKDNINIVKGKDQYKKDGYHKVTDSKKVSDNRRRKVIHDTLNKSSSSNTIYSPRKNNRDPRVRRENYYENKDKHNEKYRSNSQETQRYGIVYSNDNISKGNILGPGYGVKNYKIPKIKRPLEVKGINENDNKINIEDAADKPLKKSVGQTNLEKKNINQNVRNRQMDTISAKKHIGDNESKSIKTDGKTVLNEQSESNEKNKIEKMISKNVQMAKSNKTDAPEVDTYIDKHEDKSGDDKVNNLPEVSLENVEKRITRSVSKNITGKYVEKIDTSPVKRTKRISKLVIYDSDSDSEQNQEDNIKNMDNLNIEENIVHRQRDLQNFTTISDENNLDSQVSHDDEVACNKRDSEKTEEKQMQDTLDSNFEIDELEIFSDNVVSDPVIDNINDLIADLDHDLDSSKNANASSNFTKELSLETMMENITCSENTENKESDLTNVVDSLEFEVNACKSNQSSNMTVISEVKDHINAVLEQTTNESSLEVGNKDKLEYDVNKTKYANFENNEINREVLDNQVCENAPKEFDMIKTNVIEDMRSNEAIVSTSVNDDEQKNRTNVEDQVEHKITLTESIPDSTITCNEISENVNTQKSLPDSTNETKCEMNSDISSTHNTTGTKSQNTDLLEPSSSQTPAAQVEAIGKLLSILQDIKIKELIGFLGDQSTENEKIKKKLEKLREIVSEDEDTSKNEKAENDDSILNEVKDLQNICNESDVQCDEKEKFSTNFHKGDESNSNIDTKKEDVEESEKKSINYPINEETVANTTRQIEVVEDNNDNISENKKKEIMQAINEDSENNEDIFAEALKENLKTARKGGKANVTKKGKMKLTNKIMPIEGKRLTRSDAANLQTEKPRTKKISRELQKLQADIKEMFIRDDVLSVTGIRMCRLAKLVDDKTNQKEEQSQTECSQSINQEPVVLLKKFNDFNNSEELESTDISIKKRSVKCKKTDEGNRSPVATEVITKRKSDIVVKPGPKSKTKLMQSSDNSDPYMFETDSITEASKVSGVKNDDTSSDSESESLSSLKSFGSVELFAEVKKKVKRKRASRGWKAGIIKRKNKKKKTERKQVKTQNIVNDESAEIQSSPETPASNCFIDKTYCFRKNLTNYNCRMCSYSGMEIVQHYKKQHPHYEIPLSRMSPAMAKEAIKESVKLNFQVISKVSSKKYVCRFCFEEFGNKKPVLEAFFWHIVSMHTGEYKQLCSECLNVTRCPFNLDIPPPPKEAKGQLIGYICEKCNYTQISLENLKTHVITRHNDEQTAVYTINLAVMSKAIVNNLLENSAQRDTEINIAEVGAPRMLRSSRSNLSFAESSDVKSDTTEGSSRKKLKEEIEKPTKMHTKITFENDNTDEISNFDGNDICTIKTEPELNEHQDTSLRNDDEEKCTSDEITSNINVNEEAITNANDILDYPHFKIKYTETGTKEYVCCINGNYHYKTVLLISLKKHVQTKHSEVWDGYCYICKVIVTPQGPYYFKDCLQHMLDKHNNFPIIEEAKTNSEQKLSEMETNTSEKTSNDSTPIVKSYINVRPLSDLITKPPAPQPPIENPSLILPIIESVISLGAAVEQSRPSPTYPVTEEMKLKKKYKYEEAQAEIMLRKHRVVLEAMMSHNKLVQVFKCAGRYCSFTTDSAEDALLHASTHTRVGGEDSLKCVYCDYDSSNNAIDLITHVFKNHGCCQFVCSVCFYRAAASQLVDAHIKRVHEASANKSILHTSIQTALIKEDDILSREAAVHYYICQVGRGTDAACKFKTYTPGKFSEHMNMRHSTDKEFPCSMCPVILSTPTDLVSHTKSHGLKLYQCAWCVYGSDNESGLLAHSSSNHPDKLPKAYLRIITNKEGTKEFRVLPLAHLNKTEIASISIASGNFKENPVREAERSIELQKLIAQTTFVIGSSAVTSSDDGQNTESHTNLQEPLKPLQDSSIEMSSQLPISSKTPPHQIEEINALENRLTPVIKAEKDETSTKVSQILPDIVCLDSDEEDTQNVIDLSEDGSNAPTATSSLVEYLTQKTVPHTKLFLCARCHVTSKYCSTFKKHINSCFSKVSDPISCAHCPLKFNKKDIVSHYTTVHSQSNKVACVKCPRKFSTLAFLREHEKTEHNSTLNSASNVESYVKKNTTGPTRRKRSLGSKEKYSEPQEKIKRFGPHDVHLLPINPILDDSVFCSLCEFSTKVRHNLVRHLQLHAQQQPVPQTAPVNPVPHLETNEKHFDKMLNLASSSITTRMDKNKSDNSVASLIIPPEAASRYPKYIPEKHRLTCGAKGCSYISVDESMLKCHWETLHTGTSVFHCVHCPPYQHLDTSKPLTASRVIAHLKMHDTNLYACSLCSYYHYKRQILEHHLNDVHKGGQVLVVREEGIAMPTSPAQPQIAAPTMDLKAWHCGLCKFKSLLRSNAVDHCAKIHNSKMQYKCAYCAFRTSNSENVLKHQSKSHTGRPEEIFYYYYQEGTVPDDPDGTPLWQKQSQKFVNIESKIKSEVPSENLPSPSVSRAATPPQASVNPDIDLNLVKKEVVEPSEETIEDLCKEFGEFCEPNGLKYKCSLCKLVIEDTLDAMQSHLYEELKYRKWGCSICTYKAFHKTGLKEHMEIEHRQNRDPVALQVDTRVETWVAKLLEHQTALIQQNIANLAKQKEEIFRPVPGTVTKAPSAAEITVSSSATKKLNMMELQKTFGAFGEAVNMSFCCPKCNALFKEEDAMQNHLESELNKIRWFCSHCCVTFQTYHEAQFHCRTTHSEFSRPVEVIRDHSVRFTWIEGVLRAQKLSMNQVPVQRTDTETERPENFETENALLMVRYEEKVPTPEEQMALRTSVANHDSDDETLVIDEPKETRKKTRGCPYCDYHVMNYNYNRLHIHILRHYGLKPYTCTYCNINTAKKAFFQHHKEKHASLPLVQKITEIPSESPLEYLEKISSNILICYVCRKSFTENESKEHTHNNEVPLFGKKNDIVIKCSQCATNFYNSVNSYQEHHKIAHPNVPANYVLTKLGSKDVREVVYTCGDCNQKFSSLRDIKLHVITYHSSNSVSTTLQKVHLQDSNIQDDESLKRKADDVTILPPTKRVARKSTTKLPYSKLCARKSTTKLPFDIPSESEEFSYYGTKPSSDGLENVTAMMSFCNTMMPFTLKKLSEIININPIVLVTKTTKK</sequence>
<dbReference type="Proteomes" id="UP000838878">
    <property type="component" value="Chromosome 1"/>
</dbReference>
<keyword evidence="4" id="KW-0862">Zinc</keyword>
<feature type="compositionally biased region" description="Polar residues" evidence="7">
    <location>
        <begin position="200"/>
        <end position="222"/>
    </location>
</feature>
<evidence type="ECO:0000313" key="10">
    <source>
        <dbReference type="Proteomes" id="UP000838878"/>
    </source>
</evidence>
<keyword evidence="3 5" id="KW-0863">Zinc-finger</keyword>
<evidence type="ECO:0000256" key="2">
    <source>
        <dbReference type="ARBA" id="ARBA00022737"/>
    </source>
</evidence>
<keyword evidence="10" id="KW-1185">Reference proteome</keyword>
<proteinExistence type="predicted"/>
<feature type="coiled-coil region" evidence="6">
    <location>
        <begin position="2032"/>
        <end position="2066"/>
    </location>
</feature>
<evidence type="ECO:0000259" key="8">
    <source>
        <dbReference type="PROSITE" id="PS50157"/>
    </source>
</evidence>
<reference evidence="9" key="1">
    <citation type="submission" date="2021-12" db="EMBL/GenBank/DDBJ databases">
        <authorList>
            <person name="Martin H S."/>
        </authorList>
    </citation>
    <scope>NUCLEOTIDE SEQUENCE</scope>
</reference>
<evidence type="ECO:0000256" key="4">
    <source>
        <dbReference type="ARBA" id="ARBA00022833"/>
    </source>
</evidence>
<evidence type="ECO:0000256" key="3">
    <source>
        <dbReference type="ARBA" id="ARBA00022771"/>
    </source>
</evidence>
<feature type="compositionally biased region" description="Basic and acidic residues" evidence="7">
    <location>
        <begin position="514"/>
        <end position="526"/>
    </location>
</feature>
<feature type="region of interest" description="Disordered" evidence="7">
    <location>
        <begin position="1553"/>
        <end position="1575"/>
    </location>
</feature>
<feature type="region of interest" description="Disordered" evidence="7">
    <location>
        <begin position="190"/>
        <end position="281"/>
    </location>
</feature>
<name>A0A8J9V111_9NEOP</name>
<dbReference type="GO" id="GO:0008270">
    <property type="term" value="F:zinc ion binding"/>
    <property type="evidence" value="ECO:0007669"/>
    <property type="project" value="UniProtKB-KW"/>
</dbReference>
<feature type="region of interest" description="Disordered" evidence="7">
    <location>
        <begin position="460"/>
        <end position="480"/>
    </location>
</feature>
<feature type="domain" description="C2H2-type" evidence="8">
    <location>
        <begin position="4355"/>
        <end position="4383"/>
    </location>
</feature>
<feature type="region of interest" description="Disordered" evidence="7">
    <location>
        <begin position="3839"/>
        <end position="3858"/>
    </location>
</feature>
<accession>A0A8J9V111</accession>
<keyword evidence="6" id="KW-0175">Coiled coil</keyword>
<keyword evidence="1" id="KW-0479">Metal-binding</keyword>
<feature type="domain" description="C2H2-type" evidence="8">
    <location>
        <begin position="3772"/>
        <end position="3800"/>
    </location>
</feature>
<feature type="compositionally biased region" description="Basic and acidic residues" evidence="7">
    <location>
        <begin position="536"/>
        <end position="557"/>
    </location>
</feature>
<feature type="region of interest" description="Disordered" evidence="7">
    <location>
        <begin position="2672"/>
        <end position="2698"/>
    </location>
</feature>
<feature type="region of interest" description="Disordered" evidence="7">
    <location>
        <begin position="1164"/>
        <end position="1259"/>
    </location>
</feature>
<evidence type="ECO:0000313" key="9">
    <source>
        <dbReference type="EMBL" id="CAH0713528.1"/>
    </source>
</evidence>
<evidence type="ECO:0000256" key="5">
    <source>
        <dbReference type="PROSITE-ProRule" id="PRU00042"/>
    </source>
</evidence>
<feature type="region of interest" description="Disordered" evidence="7">
    <location>
        <begin position="3262"/>
        <end position="3282"/>
    </location>
</feature>
<feature type="compositionally biased region" description="Polar residues" evidence="7">
    <location>
        <begin position="3844"/>
        <end position="3858"/>
    </location>
</feature>
<feature type="compositionally biased region" description="Polar residues" evidence="7">
    <location>
        <begin position="3262"/>
        <end position="3279"/>
    </location>
</feature>
<feature type="compositionally biased region" description="Polar residues" evidence="7">
    <location>
        <begin position="1979"/>
        <end position="2003"/>
    </location>
</feature>
<dbReference type="PROSITE" id="PS00028">
    <property type="entry name" value="ZINC_FINGER_C2H2_1"/>
    <property type="match status" value="5"/>
</dbReference>
<feature type="region of interest" description="Disordered" evidence="7">
    <location>
        <begin position="2338"/>
        <end position="2365"/>
    </location>
</feature>
<feature type="region of interest" description="Disordered" evidence="7">
    <location>
        <begin position="3480"/>
        <end position="3502"/>
    </location>
</feature>
<feature type="region of interest" description="Disordered" evidence="7">
    <location>
        <begin position="1962"/>
        <end position="2003"/>
    </location>
</feature>
<dbReference type="OrthoDB" id="4737882at2759"/>
<feature type="compositionally biased region" description="Basic and acidic residues" evidence="7">
    <location>
        <begin position="1553"/>
        <end position="1563"/>
    </location>
</feature>
<feature type="compositionally biased region" description="Polar residues" evidence="7">
    <location>
        <begin position="460"/>
        <end position="477"/>
    </location>
</feature>
<organism evidence="9 10">
    <name type="scientific">Brenthis ino</name>
    <name type="common">lesser marbled fritillary</name>
    <dbReference type="NCBI Taxonomy" id="405034"/>
    <lineage>
        <taxon>Eukaryota</taxon>
        <taxon>Metazoa</taxon>
        <taxon>Ecdysozoa</taxon>
        <taxon>Arthropoda</taxon>
        <taxon>Hexapoda</taxon>
        <taxon>Insecta</taxon>
        <taxon>Pterygota</taxon>
        <taxon>Neoptera</taxon>
        <taxon>Endopterygota</taxon>
        <taxon>Lepidoptera</taxon>
        <taxon>Glossata</taxon>
        <taxon>Ditrysia</taxon>
        <taxon>Papilionoidea</taxon>
        <taxon>Nymphalidae</taxon>
        <taxon>Heliconiinae</taxon>
        <taxon>Argynnini</taxon>
        <taxon>Brenthis</taxon>
    </lineage>
</organism>
<feature type="domain" description="C2H2-type" evidence="8">
    <location>
        <begin position="3527"/>
        <end position="3554"/>
    </location>
</feature>
<protein>
    <recommendedName>
        <fullName evidence="8">C2H2-type domain-containing protein</fullName>
    </recommendedName>
</protein>